<reference evidence="3" key="1">
    <citation type="submission" date="2015-09" db="EMBL/GenBank/DDBJ databases">
        <authorList>
            <person name="Fill T.P."/>
            <person name="Baretta J.F."/>
            <person name="de Almeida L.G."/>
            <person name="Rocha M."/>
            <person name="de Souza D.H."/>
            <person name="Malavazi I."/>
            <person name="Cerdeira L.T."/>
            <person name="Hong H."/>
            <person name="Samborskyy M."/>
            <person name="de Vasconcelos A.T."/>
            <person name="Leadlay P."/>
            <person name="Rodrigues-Filho E."/>
        </authorList>
    </citation>
    <scope>NUCLEOTIDE SEQUENCE [LARGE SCALE GENOMIC DNA]</scope>
    <source>
        <strain evidence="3">LaBioMMi 136</strain>
    </source>
</reference>
<evidence type="ECO:0000313" key="3">
    <source>
        <dbReference type="Proteomes" id="UP000190744"/>
    </source>
</evidence>
<evidence type="ECO:0000256" key="1">
    <source>
        <dbReference type="SAM" id="SignalP"/>
    </source>
</evidence>
<keyword evidence="1" id="KW-0732">Signal</keyword>
<protein>
    <recommendedName>
        <fullName evidence="4">Lysine-specific metallo-endopeptidase domain-containing protein</fullName>
    </recommendedName>
</protein>
<dbReference type="AlphaFoldDB" id="A0A1S9RLN3"/>
<evidence type="ECO:0000313" key="2">
    <source>
        <dbReference type="EMBL" id="OOQ86415.1"/>
    </source>
</evidence>
<gene>
    <name evidence="2" type="ORF">PEBR_21480</name>
</gene>
<proteinExistence type="predicted"/>
<dbReference type="EMBL" id="LJBN01000141">
    <property type="protein sequence ID" value="OOQ86415.1"/>
    <property type="molecule type" value="Genomic_DNA"/>
</dbReference>
<evidence type="ECO:0008006" key="4">
    <source>
        <dbReference type="Google" id="ProtNLM"/>
    </source>
</evidence>
<name>A0A1S9RLN3_PENBI</name>
<sequence>MVKLFSLLLCITALCLSPALSVDVPASIDVTPTTSSIFTLTNSECDTTTLDNFLKECVVLHNALLKAYANYKTDKMYRSMFAVYLGITFDESASPIVVSSTSKWTTVENRLANVATFLSKGGLVGARTSDKPNLFCTDSFAVVPEYGWNELALDGNGKEMIISYDEDGDPETGYTVADVYPHIKEMGDNITPYWVSLLNGYTFATGAYEKLCDKEKRQGLTSRADAYPKTEAGSPEGFTYASFNRHMLLCPKSFQNEAGKGPHSQPTVEGLVTSANYPSAGDTRSMDRFGTLSCTLYHELFHIVDSAGTDADNGLYDAIAIMLAGTKQDDRLVNAPEPYVLFALAAYMYQNPPSGATAMWYWPIGGWQELAS</sequence>
<comment type="caution">
    <text evidence="2">The sequence shown here is derived from an EMBL/GenBank/DDBJ whole genome shotgun (WGS) entry which is preliminary data.</text>
</comment>
<feature type="signal peptide" evidence="1">
    <location>
        <begin position="1"/>
        <end position="21"/>
    </location>
</feature>
<accession>A0A1S9RLN3</accession>
<feature type="chain" id="PRO_5011961568" description="Lysine-specific metallo-endopeptidase domain-containing protein" evidence="1">
    <location>
        <begin position="22"/>
        <end position="372"/>
    </location>
</feature>
<organism evidence="2 3">
    <name type="scientific">Penicillium brasilianum</name>
    <dbReference type="NCBI Taxonomy" id="104259"/>
    <lineage>
        <taxon>Eukaryota</taxon>
        <taxon>Fungi</taxon>
        <taxon>Dikarya</taxon>
        <taxon>Ascomycota</taxon>
        <taxon>Pezizomycotina</taxon>
        <taxon>Eurotiomycetes</taxon>
        <taxon>Eurotiomycetidae</taxon>
        <taxon>Eurotiales</taxon>
        <taxon>Aspergillaceae</taxon>
        <taxon>Penicillium</taxon>
    </lineage>
</organism>
<dbReference type="Proteomes" id="UP000190744">
    <property type="component" value="Unassembled WGS sequence"/>
</dbReference>